<dbReference type="AlphaFoldDB" id="A0AAV1I4U5"/>
<evidence type="ECO:0000256" key="3">
    <source>
        <dbReference type="SAM" id="MobiDB-lite"/>
    </source>
</evidence>
<organism evidence="5 6">
    <name type="scientific">Coccomyxa viridis</name>
    <dbReference type="NCBI Taxonomy" id="1274662"/>
    <lineage>
        <taxon>Eukaryota</taxon>
        <taxon>Viridiplantae</taxon>
        <taxon>Chlorophyta</taxon>
        <taxon>core chlorophytes</taxon>
        <taxon>Trebouxiophyceae</taxon>
        <taxon>Trebouxiophyceae incertae sedis</taxon>
        <taxon>Coccomyxaceae</taxon>
        <taxon>Coccomyxa</taxon>
    </lineage>
</organism>
<accession>A0AAV1I4U5</accession>
<dbReference type="GO" id="GO:0004674">
    <property type="term" value="F:protein serine/threonine kinase activity"/>
    <property type="evidence" value="ECO:0007669"/>
    <property type="project" value="TreeGrafter"/>
</dbReference>
<keyword evidence="2" id="KW-0067">ATP-binding</keyword>
<dbReference type="Gene3D" id="1.10.510.10">
    <property type="entry name" value="Transferase(Phosphotransferase) domain 1"/>
    <property type="match status" value="1"/>
</dbReference>
<dbReference type="PROSITE" id="PS50011">
    <property type="entry name" value="PROTEIN_KINASE_DOM"/>
    <property type="match status" value="1"/>
</dbReference>
<feature type="domain" description="Protein kinase" evidence="4">
    <location>
        <begin position="75"/>
        <end position="337"/>
    </location>
</feature>
<sequence>MMRCFGCFGANDDCHASSLTRGEERRAISSRLLRCSQVADVSHLLGPAEEDRKQNTQVKRFMTLVQTPWTGEHAYELLGDVGSAQNSADVKLMRHKRSKELVTIKYVKHGADILLDKNIEREILNHRRLSHPNILGFREVFTTDTHLGIVVEHASTGSLANRCEGRCMAEAQARRLFAQLLDGLAYCHAQGVFHRDLRIEHVLLSGSVYEPVVKIGSFGFSKSAMMDSMAKTAVGVRGYMAPEVLMSSGQYDAAKTDVWACGVILYQMLTGRLPFCHDSNASGVLDRAMMQRIMRGQYYLPDNLELSMEAQDVVCRVFQPDPQKRISLAALRRHPWLTGSAPQLQPGPSLPGSGLPQQSEDDISMVIRRARQRRLQHKSAAAASGPELGRPSSCAAAAKHHRKDKPETLRGTYEE</sequence>
<dbReference type="EMBL" id="CAUYUE010000005">
    <property type="protein sequence ID" value="CAK0773365.1"/>
    <property type="molecule type" value="Genomic_DNA"/>
</dbReference>
<comment type="caution">
    <text evidence="5">The sequence shown here is derived from an EMBL/GenBank/DDBJ whole genome shotgun (WGS) entry which is preliminary data.</text>
</comment>
<proteinExistence type="predicted"/>
<dbReference type="PANTHER" id="PTHR24346">
    <property type="entry name" value="MAP/MICROTUBULE AFFINITY-REGULATING KINASE"/>
    <property type="match status" value="1"/>
</dbReference>
<gene>
    <name evidence="5" type="ORF">CVIRNUC_004058</name>
</gene>
<evidence type="ECO:0000313" key="5">
    <source>
        <dbReference type="EMBL" id="CAK0773365.1"/>
    </source>
</evidence>
<reference evidence="5 6" key="1">
    <citation type="submission" date="2023-10" db="EMBL/GenBank/DDBJ databases">
        <authorList>
            <person name="Maclean D."/>
            <person name="Macfadyen A."/>
        </authorList>
    </citation>
    <scope>NUCLEOTIDE SEQUENCE [LARGE SCALE GENOMIC DNA]</scope>
</reference>
<dbReference type="GO" id="GO:0005737">
    <property type="term" value="C:cytoplasm"/>
    <property type="evidence" value="ECO:0007669"/>
    <property type="project" value="TreeGrafter"/>
</dbReference>
<dbReference type="SUPFAM" id="SSF56112">
    <property type="entry name" value="Protein kinase-like (PK-like)"/>
    <property type="match status" value="1"/>
</dbReference>
<name>A0AAV1I4U5_9CHLO</name>
<evidence type="ECO:0000259" key="4">
    <source>
        <dbReference type="PROSITE" id="PS50011"/>
    </source>
</evidence>
<dbReference type="InterPro" id="IPR000719">
    <property type="entry name" value="Prot_kinase_dom"/>
</dbReference>
<dbReference type="Pfam" id="PF00069">
    <property type="entry name" value="Pkinase"/>
    <property type="match status" value="1"/>
</dbReference>
<dbReference type="FunFam" id="1.10.510.10:FF:000571">
    <property type="entry name" value="Maternal embryonic leucine zipper kinase"/>
    <property type="match status" value="1"/>
</dbReference>
<feature type="compositionally biased region" description="Basic and acidic residues" evidence="3">
    <location>
        <begin position="404"/>
        <end position="415"/>
    </location>
</feature>
<dbReference type="GO" id="GO:0005524">
    <property type="term" value="F:ATP binding"/>
    <property type="evidence" value="ECO:0007669"/>
    <property type="project" value="UniProtKB-KW"/>
</dbReference>
<feature type="compositionally biased region" description="Low complexity" evidence="3">
    <location>
        <begin position="342"/>
        <end position="358"/>
    </location>
</feature>
<keyword evidence="6" id="KW-1185">Reference proteome</keyword>
<evidence type="ECO:0000256" key="2">
    <source>
        <dbReference type="ARBA" id="ARBA00022840"/>
    </source>
</evidence>
<dbReference type="Gene3D" id="3.30.200.20">
    <property type="entry name" value="Phosphorylase Kinase, domain 1"/>
    <property type="match status" value="1"/>
</dbReference>
<protein>
    <recommendedName>
        <fullName evidence="4">Protein kinase domain-containing protein</fullName>
    </recommendedName>
</protein>
<keyword evidence="1" id="KW-0547">Nucleotide-binding</keyword>
<evidence type="ECO:0000256" key="1">
    <source>
        <dbReference type="ARBA" id="ARBA00022741"/>
    </source>
</evidence>
<feature type="region of interest" description="Disordered" evidence="3">
    <location>
        <begin position="371"/>
        <end position="415"/>
    </location>
</feature>
<dbReference type="Proteomes" id="UP001314263">
    <property type="component" value="Unassembled WGS sequence"/>
</dbReference>
<feature type="region of interest" description="Disordered" evidence="3">
    <location>
        <begin position="338"/>
        <end position="359"/>
    </location>
</feature>
<dbReference type="PANTHER" id="PTHR24346:SF92">
    <property type="entry name" value="SNF1-RELATED PROTEIN KINASE 2.6"/>
    <property type="match status" value="1"/>
</dbReference>
<evidence type="ECO:0000313" key="6">
    <source>
        <dbReference type="Proteomes" id="UP001314263"/>
    </source>
</evidence>
<dbReference type="InterPro" id="IPR011009">
    <property type="entry name" value="Kinase-like_dom_sf"/>
</dbReference>
<dbReference type="GO" id="GO:0035556">
    <property type="term" value="P:intracellular signal transduction"/>
    <property type="evidence" value="ECO:0007669"/>
    <property type="project" value="TreeGrafter"/>
</dbReference>